<evidence type="ECO:0000313" key="1">
    <source>
        <dbReference type="EMBL" id="KAG5604705.1"/>
    </source>
</evidence>
<dbReference type="EMBL" id="JACXVP010000005">
    <property type="protein sequence ID" value="KAG5604705.1"/>
    <property type="molecule type" value="Genomic_DNA"/>
</dbReference>
<dbReference type="Proteomes" id="UP000824120">
    <property type="component" value="Chromosome 5"/>
</dbReference>
<gene>
    <name evidence="1" type="ORF">H5410_026197</name>
</gene>
<dbReference type="AlphaFoldDB" id="A0A9J5YVV8"/>
<accession>A0A9J5YVV8</accession>
<name>A0A9J5YVV8_SOLCO</name>
<sequence>MDVQYDLINDVNWSRGPNERIFRFKRTQSRKTQILPIFMSYSPWIFCDRISKFFLIPDIFCQNFSWMCNTTLLMTLIGLKGQTNAFKVQAIPKAGKPKFYQFLCALVHEFFVILVPREKLEHFQVQTSSKKNKAHILPIFVRYSPLIFGDTGFWNLFYQNFSWTSLRPY</sequence>
<keyword evidence="2" id="KW-1185">Reference proteome</keyword>
<reference evidence="1 2" key="1">
    <citation type="submission" date="2020-09" db="EMBL/GenBank/DDBJ databases">
        <title>De no assembly of potato wild relative species, Solanum commersonii.</title>
        <authorList>
            <person name="Cho K."/>
        </authorList>
    </citation>
    <scope>NUCLEOTIDE SEQUENCE [LARGE SCALE GENOMIC DNA]</scope>
    <source>
        <strain evidence="1">LZ3.2</strain>
        <tissue evidence="1">Leaf</tissue>
    </source>
</reference>
<comment type="caution">
    <text evidence="1">The sequence shown here is derived from an EMBL/GenBank/DDBJ whole genome shotgun (WGS) entry which is preliminary data.</text>
</comment>
<protein>
    <submittedName>
        <fullName evidence="1">Uncharacterized protein</fullName>
    </submittedName>
</protein>
<evidence type="ECO:0000313" key="2">
    <source>
        <dbReference type="Proteomes" id="UP000824120"/>
    </source>
</evidence>
<organism evidence="1 2">
    <name type="scientific">Solanum commersonii</name>
    <name type="common">Commerson's wild potato</name>
    <name type="synonym">Commerson's nightshade</name>
    <dbReference type="NCBI Taxonomy" id="4109"/>
    <lineage>
        <taxon>Eukaryota</taxon>
        <taxon>Viridiplantae</taxon>
        <taxon>Streptophyta</taxon>
        <taxon>Embryophyta</taxon>
        <taxon>Tracheophyta</taxon>
        <taxon>Spermatophyta</taxon>
        <taxon>Magnoliopsida</taxon>
        <taxon>eudicotyledons</taxon>
        <taxon>Gunneridae</taxon>
        <taxon>Pentapetalae</taxon>
        <taxon>asterids</taxon>
        <taxon>lamiids</taxon>
        <taxon>Solanales</taxon>
        <taxon>Solanaceae</taxon>
        <taxon>Solanoideae</taxon>
        <taxon>Solaneae</taxon>
        <taxon>Solanum</taxon>
    </lineage>
</organism>
<proteinExistence type="predicted"/>